<keyword evidence="2" id="KW-1185">Reference proteome</keyword>
<evidence type="ECO:0000313" key="1">
    <source>
        <dbReference type="EMBL" id="GHI26933.1"/>
    </source>
</evidence>
<protein>
    <submittedName>
        <fullName evidence="1">Uncharacterized protein</fullName>
    </submittedName>
</protein>
<dbReference type="Proteomes" id="UP001052739">
    <property type="component" value="Unassembled WGS sequence"/>
</dbReference>
<name>A0ABQ3PPI3_9ACTN</name>
<sequence length="65" mass="6873">MASSYEHLVAAEELLQTAHGLLQSGKRRRAAPLIRLASGFLEAATILRPDHSRTTSSLANTGTGA</sequence>
<evidence type="ECO:0000313" key="2">
    <source>
        <dbReference type="Proteomes" id="UP001052739"/>
    </source>
</evidence>
<reference evidence="1" key="1">
    <citation type="submission" date="2024-05" db="EMBL/GenBank/DDBJ databases">
        <title>Whole genome shotgun sequence of Streptomyces hydrogenans NBRC 13475.</title>
        <authorList>
            <person name="Komaki H."/>
            <person name="Tamura T."/>
        </authorList>
    </citation>
    <scope>NUCLEOTIDE SEQUENCE</scope>
    <source>
        <strain evidence="1">NBRC 13475</strain>
    </source>
</reference>
<accession>A0ABQ3PPI3</accession>
<comment type="caution">
    <text evidence="1">The sequence shown here is derived from an EMBL/GenBank/DDBJ whole genome shotgun (WGS) entry which is preliminary data.</text>
</comment>
<gene>
    <name evidence="1" type="ORF">Shyd_83040</name>
</gene>
<dbReference type="EMBL" id="BNDW01000107">
    <property type="protein sequence ID" value="GHI26933.1"/>
    <property type="molecule type" value="Genomic_DNA"/>
</dbReference>
<organism evidence="1 2">
    <name type="scientific">Streptomyces hydrogenans</name>
    <dbReference type="NCBI Taxonomy" id="1873719"/>
    <lineage>
        <taxon>Bacteria</taxon>
        <taxon>Bacillati</taxon>
        <taxon>Actinomycetota</taxon>
        <taxon>Actinomycetes</taxon>
        <taxon>Kitasatosporales</taxon>
        <taxon>Streptomycetaceae</taxon>
        <taxon>Streptomyces</taxon>
    </lineage>
</organism>
<proteinExistence type="predicted"/>